<dbReference type="InterPro" id="IPR016035">
    <property type="entry name" value="Acyl_Trfase/lysoPLipase"/>
</dbReference>
<dbReference type="PANTHER" id="PTHR12406:SF7">
    <property type="entry name" value="PATATIN-LIKE PHOSPHOLIPASE DOMAIN-CONTAINING PROTEIN 4"/>
    <property type="match status" value="1"/>
</dbReference>
<dbReference type="GO" id="GO:0005737">
    <property type="term" value="C:cytoplasm"/>
    <property type="evidence" value="ECO:0007669"/>
    <property type="project" value="TreeGrafter"/>
</dbReference>
<keyword evidence="2" id="KW-0812">Transmembrane</keyword>
<proteinExistence type="predicted"/>
<dbReference type="InterPro" id="IPR002641">
    <property type="entry name" value="PNPLA_dom"/>
</dbReference>
<dbReference type="Pfam" id="PF01734">
    <property type="entry name" value="Patatin"/>
    <property type="match status" value="1"/>
</dbReference>
<feature type="domain" description="PNPLA" evidence="3">
    <location>
        <begin position="35"/>
        <end position="196"/>
    </location>
</feature>
<sequence length="328" mass="38759">MDQKQFEYYISKLCINLPQDFKKHKNMGKPMHIDVIFEGGLFNGGYILGVALFLKYLEKKAYIVVDRISGTSIGAIIGLLYLTDALDLAIDVYPEIHRHFKKQMTIENFDAIMNLIKSRTTEISFKKLFKQLIQSRLFITYHDAKTWRHVTRSNYKNMDDIIETIKKSSFIPYVTYDSHLYKGRYIDGLYPYIFQPICKNETKKILYVNVHAFDKCCDMFSIKNEKTNSHRIFGGILDFHLFIIKQKKTNMCSYINDWSSYDKCTAGLFLIFWRALFYIICILYFIYHLIYKILGQFIKKTDAKLILDYMLKIICIFQKNILKCVSTI</sequence>
<dbReference type="GO" id="GO:0004806">
    <property type="term" value="F:triacylglycerol lipase activity"/>
    <property type="evidence" value="ECO:0007669"/>
    <property type="project" value="TreeGrafter"/>
</dbReference>
<dbReference type="GO" id="GO:0016020">
    <property type="term" value="C:membrane"/>
    <property type="evidence" value="ECO:0007669"/>
    <property type="project" value="TreeGrafter"/>
</dbReference>
<name>A0A6C0F3U7_9ZZZZ</name>
<evidence type="ECO:0000256" key="2">
    <source>
        <dbReference type="SAM" id="Phobius"/>
    </source>
</evidence>
<keyword evidence="2" id="KW-1133">Transmembrane helix</keyword>
<evidence type="ECO:0000313" key="4">
    <source>
        <dbReference type="EMBL" id="QHT36198.1"/>
    </source>
</evidence>
<dbReference type="Gene3D" id="3.40.1090.10">
    <property type="entry name" value="Cytosolic phospholipase A2 catalytic domain"/>
    <property type="match status" value="1"/>
</dbReference>
<feature type="transmembrane region" description="Helical" evidence="2">
    <location>
        <begin position="35"/>
        <end position="54"/>
    </location>
</feature>
<organism evidence="4">
    <name type="scientific">viral metagenome</name>
    <dbReference type="NCBI Taxonomy" id="1070528"/>
    <lineage>
        <taxon>unclassified sequences</taxon>
        <taxon>metagenomes</taxon>
        <taxon>organismal metagenomes</taxon>
    </lineage>
</organism>
<feature type="transmembrane region" description="Helical" evidence="2">
    <location>
        <begin position="266"/>
        <end position="290"/>
    </location>
</feature>
<evidence type="ECO:0000259" key="3">
    <source>
        <dbReference type="PROSITE" id="PS51635"/>
    </source>
</evidence>
<dbReference type="PANTHER" id="PTHR12406">
    <property type="entry name" value="CALCIUM-INDEPENDENT PHOSPHOLIPASE A2 IPLA2 -RELATED"/>
    <property type="match status" value="1"/>
</dbReference>
<dbReference type="EMBL" id="MN739032">
    <property type="protein sequence ID" value="QHT36198.1"/>
    <property type="molecule type" value="Genomic_DNA"/>
</dbReference>
<dbReference type="PROSITE" id="PS51635">
    <property type="entry name" value="PNPLA"/>
    <property type="match status" value="1"/>
</dbReference>
<dbReference type="GO" id="GO:0019433">
    <property type="term" value="P:triglyceride catabolic process"/>
    <property type="evidence" value="ECO:0007669"/>
    <property type="project" value="TreeGrafter"/>
</dbReference>
<dbReference type="SUPFAM" id="SSF52151">
    <property type="entry name" value="FabD/lysophospholipase-like"/>
    <property type="match status" value="1"/>
</dbReference>
<keyword evidence="1" id="KW-0443">Lipid metabolism</keyword>
<dbReference type="GO" id="GO:0005811">
    <property type="term" value="C:lipid droplet"/>
    <property type="evidence" value="ECO:0007669"/>
    <property type="project" value="TreeGrafter"/>
</dbReference>
<dbReference type="GO" id="GO:0055088">
    <property type="term" value="P:lipid homeostasis"/>
    <property type="evidence" value="ECO:0007669"/>
    <property type="project" value="TreeGrafter"/>
</dbReference>
<protein>
    <recommendedName>
        <fullName evidence="3">PNPLA domain-containing protein</fullName>
    </recommendedName>
</protein>
<reference evidence="4" key="1">
    <citation type="journal article" date="2020" name="Nature">
        <title>Giant virus diversity and host interactions through global metagenomics.</title>
        <authorList>
            <person name="Schulz F."/>
            <person name="Roux S."/>
            <person name="Paez-Espino D."/>
            <person name="Jungbluth S."/>
            <person name="Walsh D.A."/>
            <person name="Denef V.J."/>
            <person name="McMahon K.D."/>
            <person name="Konstantinidis K.T."/>
            <person name="Eloe-Fadrosh E.A."/>
            <person name="Kyrpides N.C."/>
            <person name="Woyke T."/>
        </authorList>
    </citation>
    <scope>NUCLEOTIDE SEQUENCE</scope>
    <source>
        <strain evidence="4">GVMAG-M-3300009182-46</strain>
    </source>
</reference>
<dbReference type="AlphaFoldDB" id="A0A6C0F3U7"/>
<evidence type="ECO:0000256" key="1">
    <source>
        <dbReference type="ARBA" id="ARBA00023098"/>
    </source>
</evidence>
<keyword evidence="2" id="KW-0472">Membrane</keyword>
<dbReference type="InterPro" id="IPR033562">
    <property type="entry name" value="PLPL"/>
</dbReference>
<accession>A0A6C0F3U7</accession>